<dbReference type="CDD" id="cd01562">
    <property type="entry name" value="Thr-dehyd"/>
    <property type="match status" value="1"/>
</dbReference>
<evidence type="ECO:0000256" key="4">
    <source>
        <dbReference type="ARBA" id="ARBA00001946"/>
    </source>
</evidence>
<dbReference type="PANTHER" id="PTHR43050:SF1">
    <property type="entry name" value="SERINE RACEMASE"/>
    <property type="match status" value="1"/>
</dbReference>
<evidence type="ECO:0000256" key="10">
    <source>
        <dbReference type="ARBA" id="ARBA00049406"/>
    </source>
</evidence>
<dbReference type="InterPro" id="IPR036052">
    <property type="entry name" value="TrpB-like_PALP_sf"/>
</dbReference>
<dbReference type="GO" id="GO:0018114">
    <property type="term" value="F:threonine racemase activity"/>
    <property type="evidence" value="ECO:0007669"/>
    <property type="project" value="TreeGrafter"/>
</dbReference>
<evidence type="ECO:0000256" key="5">
    <source>
        <dbReference type="ARBA" id="ARBA00010869"/>
    </source>
</evidence>
<dbReference type="Pfam" id="PF00291">
    <property type="entry name" value="PALP"/>
    <property type="match status" value="1"/>
</dbReference>
<comment type="cofactor">
    <cofactor evidence="3">
        <name>Mn(2+)</name>
        <dbReference type="ChEBI" id="CHEBI:29035"/>
    </cofactor>
</comment>
<dbReference type="GO" id="GO:0003941">
    <property type="term" value="F:L-serine ammonia-lyase activity"/>
    <property type="evidence" value="ECO:0007669"/>
    <property type="project" value="UniProtKB-EC"/>
</dbReference>
<dbReference type="AlphaFoldDB" id="A0A0U5BNA5"/>
<evidence type="ECO:0000256" key="2">
    <source>
        <dbReference type="ARBA" id="ARBA00001933"/>
    </source>
</evidence>
<dbReference type="Gene3D" id="3.40.50.1100">
    <property type="match status" value="2"/>
</dbReference>
<comment type="cofactor">
    <cofactor evidence="1">
        <name>Ca(2+)</name>
        <dbReference type="ChEBI" id="CHEBI:29108"/>
    </cofactor>
</comment>
<dbReference type="PROSITE" id="PS00165">
    <property type="entry name" value="DEHYDRATASE_SER_THR"/>
    <property type="match status" value="1"/>
</dbReference>
<dbReference type="SUPFAM" id="SSF53686">
    <property type="entry name" value="Tryptophan synthase beta subunit-like PLP-dependent enzymes"/>
    <property type="match status" value="1"/>
</dbReference>
<gene>
    <name evidence="12" type="primary">SerR</name>
</gene>
<dbReference type="GO" id="GO:0030378">
    <property type="term" value="F:serine racemase activity"/>
    <property type="evidence" value="ECO:0007669"/>
    <property type="project" value="TreeGrafter"/>
</dbReference>
<dbReference type="EC" id="4.3.1.17" evidence="6"/>
<feature type="domain" description="Tryptophan synthase beta chain-like PALP" evidence="11">
    <location>
        <begin position="20"/>
        <end position="313"/>
    </location>
</feature>
<evidence type="ECO:0000256" key="1">
    <source>
        <dbReference type="ARBA" id="ARBA00001913"/>
    </source>
</evidence>
<dbReference type="InterPro" id="IPR001926">
    <property type="entry name" value="TrpB-like_PALP"/>
</dbReference>
<evidence type="ECO:0000256" key="8">
    <source>
        <dbReference type="ARBA" id="ARBA00022898"/>
    </source>
</evidence>
<evidence type="ECO:0000259" key="11">
    <source>
        <dbReference type="Pfam" id="PF00291"/>
    </source>
</evidence>
<organism evidence="12">
    <name type="scientific">Dugesia japonica</name>
    <name type="common">Planarian</name>
    <dbReference type="NCBI Taxonomy" id="6161"/>
    <lineage>
        <taxon>Eukaryota</taxon>
        <taxon>Metazoa</taxon>
        <taxon>Spiralia</taxon>
        <taxon>Lophotrochozoa</taxon>
        <taxon>Platyhelminthes</taxon>
        <taxon>Rhabditophora</taxon>
        <taxon>Seriata</taxon>
        <taxon>Tricladida</taxon>
        <taxon>Continenticola</taxon>
        <taxon>Geoplanoidea</taxon>
        <taxon>Dugesiidae</taxon>
        <taxon>Dugesia</taxon>
    </lineage>
</organism>
<dbReference type="GO" id="GO:0005524">
    <property type="term" value="F:ATP binding"/>
    <property type="evidence" value="ECO:0007669"/>
    <property type="project" value="TreeGrafter"/>
</dbReference>
<keyword evidence="7" id="KW-0460">Magnesium</keyword>
<comment type="cofactor">
    <cofactor evidence="2">
        <name>pyridoxal 5'-phosphate</name>
        <dbReference type="ChEBI" id="CHEBI:597326"/>
    </cofactor>
</comment>
<name>A0A0U5BNA5_DUGJA</name>
<dbReference type="PANTHER" id="PTHR43050">
    <property type="entry name" value="SERINE / THREONINE RACEMASE FAMILY MEMBER"/>
    <property type="match status" value="1"/>
</dbReference>
<proteinExistence type="evidence at transcript level"/>
<evidence type="ECO:0000256" key="3">
    <source>
        <dbReference type="ARBA" id="ARBA00001936"/>
    </source>
</evidence>
<dbReference type="GO" id="GO:0030170">
    <property type="term" value="F:pyridoxal phosphate binding"/>
    <property type="evidence" value="ECO:0007669"/>
    <property type="project" value="InterPro"/>
</dbReference>
<evidence type="ECO:0000313" key="12">
    <source>
        <dbReference type="EMBL" id="BAU19443.1"/>
    </source>
</evidence>
<protein>
    <recommendedName>
        <fullName evidence="6">L-serine ammonia-lyase</fullName>
        <ecNumber evidence="6">4.3.1.17</ecNumber>
    </recommendedName>
</protein>
<dbReference type="GO" id="GO:0000287">
    <property type="term" value="F:magnesium ion binding"/>
    <property type="evidence" value="ECO:0007669"/>
    <property type="project" value="TreeGrafter"/>
</dbReference>
<comment type="catalytic activity">
    <reaction evidence="10">
        <text>L-serine = pyruvate + NH4(+)</text>
        <dbReference type="Rhea" id="RHEA:19169"/>
        <dbReference type="ChEBI" id="CHEBI:15361"/>
        <dbReference type="ChEBI" id="CHEBI:28938"/>
        <dbReference type="ChEBI" id="CHEBI:33384"/>
        <dbReference type="EC" id="4.3.1.17"/>
    </reaction>
</comment>
<dbReference type="GO" id="GO:0070179">
    <property type="term" value="P:D-serine biosynthetic process"/>
    <property type="evidence" value="ECO:0007669"/>
    <property type="project" value="TreeGrafter"/>
</dbReference>
<keyword evidence="8" id="KW-0663">Pyridoxal phosphate</keyword>
<comment type="similarity">
    <text evidence="5">Belongs to the serine/threonine dehydratase family.</text>
</comment>
<accession>A0A0U5BNA5</accession>
<comment type="cofactor">
    <cofactor evidence="4">
        <name>Mg(2+)</name>
        <dbReference type="ChEBI" id="CHEBI:18420"/>
    </cofactor>
</comment>
<keyword evidence="9" id="KW-0456">Lyase</keyword>
<dbReference type="EMBL" id="LC041006">
    <property type="protein sequence ID" value="BAU19443.1"/>
    <property type="molecule type" value="mRNA"/>
</dbReference>
<evidence type="ECO:0000256" key="6">
    <source>
        <dbReference type="ARBA" id="ARBA00012093"/>
    </source>
</evidence>
<reference evidence="12" key="1">
    <citation type="journal article" date="2016" name="Amino Acids">
        <title>Distribution and evolution of the serine/aspartate racemase family in invertebrates.</title>
        <authorList>
            <person name="Uda K."/>
            <person name="Abe K."/>
            <person name="Dehara Y."/>
            <person name="Mizobata K."/>
            <person name="Sogawa N."/>
            <person name="Akagi Y."/>
            <person name="Saigan M."/>
            <person name="Radkov A.D."/>
            <person name="Moe L.A."/>
        </authorList>
    </citation>
    <scope>NUCLEOTIDE SEQUENCE</scope>
</reference>
<dbReference type="InterPro" id="IPR000634">
    <property type="entry name" value="Ser/Thr_deHydtase_PyrdxlP-BS"/>
</dbReference>
<sequence length="322" mass="35457">MSHMSYSNLTQINNAVKRINDYIHETPVMQSNVINTLVNRNVYFKCEHLQKTGSFKLRGALNNILCKLENQNINGVVTHSSGNHGQATAYAAKLLNIPAIIVVPKSTPQIKCEAIKFYGAKIFFSEDTPQSREELCYKLAKENGYTIIHPYDDYDTINGQGTLGVEFLKQVPNLDAVLISVSGGGLAAGCSVALKNLNPKIRVYCVEPFGKELEESLRAGRRLWKGEQKCLDTVAEGLKVHQPGQLTFPILCDLAEQNIFSVTNPEMIDGVKKSMKYLKQVIEHAAGAAVAALFKYNKVIPVECENIGIILCGGNINVDSLL</sequence>
<evidence type="ECO:0000256" key="7">
    <source>
        <dbReference type="ARBA" id="ARBA00022842"/>
    </source>
</evidence>
<dbReference type="FunFam" id="3.40.50.1100:FF:000005">
    <property type="entry name" value="Threonine dehydratase catabolic"/>
    <property type="match status" value="1"/>
</dbReference>
<evidence type="ECO:0000256" key="9">
    <source>
        <dbReference type="ARBA" id="ARBA00023239"/>
    </source>
</evidence>